<reference evidence="2 3" key="1">
    <citation type="submission" date="2005-09" db="EMBL/GenBank/DDBJ databases">
        <authorList>
            <person name="Woods D.E."/>
            <person name="Nierman W.C."/>
        </authorList>
    </citation>
    <scope>NUCLEOTIDE SEQUENCE [LARGE SCALE GENOMIC DNA]</scope>
    <source>
        <strain evidence="2 3">1710b</strain>
    </source>
</reference>
<feature type="compositionally biased region" description="Basic and acidic residues" evidence="1">
    <location>
        <begin position="101"/>
        <end position="121"/>
    </location>
</feature>
<dbReference type="EMBL" id="CP000125">
    <property type="protein sequence ID" value="ABA53387.1"/>
    <property type="molecule type" value="Genomic_DNA"/>
</dbReference>
<feature type="compositionally biased region" description="Basic and acidic residues" evidence="1">
    <location>
        <begin position="204"/>
        <end position="240"/>
    </location>
</feature>
<dbReference type="KEGG" id="bpm:BURPS1710b_A2434"/>
<feature type="compositionally biased region" description="Basic residues" evidence="1">
    <location>
        <begin position="825"/>
        <end position="834"/>
    </location>
</feature>
<protein>
    <submittedName>
        <fullName evidence="2">200 kDa antigen p200, putative</fullName>
    </submittedName>
</protein>
<feature type="compositionally biased region" description="Basic residues" evidence="1">
    <location>
        <begin position="503"/>
        <end position="512"/>
    </location>
</feature>
<feature type="region of interest" description="Disordered" evidence="1">
    <location>
        <begin position="782"/>
        <end position="910"/>
    </location>
</feature>
<dbReference type="HOGENOM" id="CLU_319277_0_0_4"/>
<dbReference type="AlphaFoldDB" id="Q3JFS0"/>
<feature type="compositionally biased region" description="Basic and acidic residues" evidence="1">
    <location>
        <begin position="353"/>
        <end position="374"/>
    </location>
</feature>
<feature type="compositionally biased region" description="Basic and acidic residues" evidence="1">
    <location>
        <begin position="169"/>
        <end position="191"/>
    </location>
</feature>
<feature type="compositionally biased region" description="Basic and acidic residues" evidence="1">
    <location>
        <begin position="782"/>
        <end position="810"/>
    </location>
</feature>
<feature type="compositionally biased region" description="Basic and acidic residues" evidence="1">
    <location>
        <begin position="128"/>
        <end position="142"/>
    </location>
</feature>
<feature type="compositionally biased region" description="Basic residues" evidence="1">
    <location>
        <begin position="887"/>
        <end position="901"/>
    </location>
</feature>
<feature type="compositionally biased region" description="Basic and acidic residues" evidence="1">
    <location>
        <begin position="872"/>
        <end position="885"/>
    </location>
</feature>
<feature type="region of interest" description="Disordered" evidence="1">
    <location>
        <begin position="503"/>
        <end position="524"/>
    </location>
</feature>
<feature type="region of interest" description="Disordered" evidence="1">
    <location>
        <begin position="672"/>
        <end position="766"/>
    </location>
</feature>
<gene>
    <name evidence="2" type="ordered locus">BURPS1710b_A2434</name>
</gene>
<dbReference type="Proteomes" id="UP000002700">
    <property type="component" value="Chromosome II"/>
</dbReference>
<evidence type="ECO:0000313" key="2">
    <source>
        <dbReference type="EMBL" id="ABA53387.1"/>
    </source>
</evidence>
<feature type="compositionally biased region" description="Basic and acidic residues" evidence="1">
    <location>
        <begin position="835"/>
        <end position="864"/>
    </location>
</feature>
<feature type="compositionally biased region" description="Basic and acidic residues" evidence="1">
    <location>
        <begin position="687"/>
        <end position="701"/>
    </location>
</feature>
<dbReference type="EnsemblBacteria" id="ABA53387">
    <property type="protein sequence ID" value="ABA53387"/>
    <property type="gene ID" value="BURPS1710b_A2434"/>
</dbReference>
<feature type="region of interest" description="Disordered" evidence="1">
    <location>
        <begin position="346"/>
        <end position="397"/>
    </location>
</feature>
<feature type="compositionally biased region" description="Basic and acidic residues" evidence="1">
    <location>
        <begin position="710"/>
        <end position="766"/>
    </location>
</feature>
<evidence type="ECO:0000256" key="1">
    <source>
        <dbReference type="SAM" id="MobiDB-lite"/>
    </source>
</evidence>
<feature type="compositionally biased region" description="Basic residues" evidence="1">
    <location>
        <begin position="50"/>
        <end position="66"/>
    </location>
</feature>
<feature type="region of interest" description="Disordered" evidence="1">
    <location>
        <begin position="439"/>
        <end position="473"/>
    </location>
</feature>
<accession>Q3JFS0</accession>
<feature type="compositionally biased region" description="Basic and acidic residues" evidence="1">
    <location>
        <begin position="267"/>
        <end position="314"/>
    </location>
</feature>
<proteinExistence type="predicted"/>
<feature type="compositionally biased region" description="Basic residues" evidence="1">
    <location>
        <begin position="192"/>
        <end position="203"/>
    </location>
</feature>
<organism evidence="2 3">
    <name type="scientific">Burkholderia pseudomallei (strain 1710b)</name>
    <dbReference type="NCBI Taxonomy" id="320372"/>
    <lineage>
        <taxon>Bacteria</taxon>
        <taxon>Pseudomonadati</taxon>
        <taxon>Pseudomonadota</taxon>
        <taxon>Betaproteobacteria</taxon>
        <taxon>Burkholderiales</taxon>
        <taxon>Burkholderiaceae</taxon>
        <taxon>Burkholderia</taxon>
        <taxon>pseudomallei group</taxon>
    </lineage>
</organism>
<name>Q3JFS0_BURP1</name>
<sequence>MTRSERPSGRAPRQQRRKPARAPESNAHAPADESAPATATRMSPGSEARARRRRRADRLPSCRRPRAPPNESAHRECDGRERRAGEERRRRAVVFPQPAGERARREHRDPAREIEHAERGAAQRGRRGLRDERGEHALRETHVQPPNGDAREQRRARRARAQQQIGRDQQQHAGRERRARAELVGHDADRIRGRRVRYAHHDHHGRDPCDVEPHLLRAQHEERLAEARERERGADQHDEPVATGKRAQRAPVQRRAERPRGGGRGRGLFDAEQDQRDRGERRHDREPQHRADVIGEREHQRDREQRPRERADGVHRLAQPEARAADLGRRDIGDERIARRAANALADAIEQPRGGDRRRPCRERKERLRQRGEPVAEQQQRLAPAQPIAERAGEDLDDHRGRLGRAFEHAERRDAHAHRRHEIDRQQRVDQLRRHIHAQADEAERPYGARNRRTGRGSGTCGHGQTLGERDGGRTRVRCAQAMRRSGVSKQCLEAIRRSRRIGATRHPHRRPARPDRSAAPGGARLIGQAGAHRVAAVAPAGLDRHDALDGRRRGVARGIEIGGQRLDRIAVLLPRVETALQRERMADALALKLADDALRGGFVRTHAINDDRPRHQIGMQRIRRIEIERIRARDPVRLLLAHRARPRVEHDGRRGRLEHRVELLRADADLREPAAKAHAHRPAVQQERDEDRGERVEQRAAARAHPLHQAHDLVMQRRAAEKPHARPERRARHVPEQEHPHGDGRRAEQRRGHEPQARQELREHEQRRAVLFEHLARDAQRRVERQREAHERVEEPPAARAAGEEPHRIGEHRRGHGRDEHARIGRLPHRRHRAADDQHRHGGHGHAELRDEHAGEHGPRTERCGNSLGKMPHETHLERDECRAGWHGRRGQPRRPPRRVRGVDRHPAF</sequence>
<feature type="compositionally biased region" description="Basic and acidic residues" evidence="1">
    <location>
        <begin position="72"/>
        <end position="89"/>
    </location>
</feature>
<feature type="region of interest" description="Disordered" evidence="1">
    <location>
        <begin position="1"/>
        <end position="314"/>
    </location>
</feature>
<evidence type="ECO:0000313" key="3">
    <source>
        <dbReference type="Proteomes" id="UP000002700"/>
    </source>
</evidence>